<evidence type="ECO:0000313" key="2">
    <source>
        <dbReference type="EMBL" id="OCK81650.1"/>
    </source>
</evidence>
<evidence type="ECO:0000313" key="3">
    <source>
        <dbReference type="Proteomes" id="UP000250266"/>
    </source>
</evidence>
<sequence length="156" mass="18118">MPPSRDTALGNIMHVEIAKTQTRRGPSSVFFSNAVSNKPRDAQTRLMFWQAHACPIFHNHLPNDNETTNSRRARNRKRNRDYNRFLYHGRLAATNHIAGLKSIYNVPRKTPHASQTIVHTRCARALEPDSKRRWRYCPYRNKVERGTTKTNILPIS</sequence>
<accession>A0A8E2JGD1</accession>
<feature type="region of interest" description="Disordered" evidence="1">
    <location>
        <begin position="59"/>
        <end position="79"/>
    </location>
</feature>
<evidence type="ECO:0000256" key="1">
    <source>
        <dbReference type="SAM" id="MobiDB-lite"/>
    </source>
</evidence>
<protein>
    <submittedName>
        <fullName evidence="2">Uncharacterized protein</fullName>
    </submittedName>
</protein>
<proteinExistence type="predicted"/>
<reference evidence="2 3" key="1">
    <citation type="journal article" date="2016" name="Nat. Commun.">
        <title>Ectomycorrhizal ecology is imprinted in the genome of the dominant symbiotic fungus Cenococcum geophilum.</title>
        <authorList>
            <consortium name="DOE Joint Genome Institute"/>
            <person name="Peter M."/>
            <person name="Kohler A."/>
            <person name="Ohm R.A."/>
            <person name="Kuo A."/>
            <person name="Krutzmann J."/>
            <person name="Morin E."/>
            <person name="Arend M."/>
            <person name="Barry K.W."/>
            <person name="Binder M."/>
            <person name="Choi C."/>
            <person name="Clum A."/>
            <person name="Copeland A."/>
            <person name="Grisel N."/>
            <person name="Haridas S."/>
            <person name="Kipfer T."/>
            <person name="LaButti K."/>
            <person name="Lindquist E."/>
            <person name="Lipzen A."/>
            <person name="Maire R."/>
            <person name="Meier B."/>
            <person name="Mihaltcheva S."/>
            <person name="Molinier V."/>
            <person name="Murat C."/>
            <person name="Poggeler S."/>
            <person name="Quandt C.A."/>
            <person name="Sperisen C."/>
            <person name="Tritt A."/>
            <person name="Tisserant E."/>
            <person name="Crous P.W."/>
            <person name="Henrissat B."/>
            <person name="Nehls U."/>
            <person name="Egli S."/>
            <person name="Spatafora J.W."/>
            <person name="Grigoriev I.V."/>
            <person name="Martin F.M."/>
        </authorList>
    </citation>
    <scope>NUCLEOTIDE SEQUENCE [LARGE SCALE GENOMIC DNA]</scope>
    <source>
        <strain evidence="2 3">CBS 459.81</strain>
    </source>
</reference>
<gene>
    <name evidence="2" type="ORF">K432DRAFT_11370</name>
</gene>
<keyword evidence="3" id="KW-1185">Reference proteome</keyword>
<dbReference type="Proteomes" id="UP000250266">
    <property type="component" value="Unassembled WGS sequence"/>
</dbReference>
<dbReference type="AlphaFoldDB" id="A0A8E2JGD1"/>
<dbReference type="EMBL" id="KV744913">
    <property type="protein sequence ID" value="OCK81650.1"/>
    <property type="molecule type" value="Genomic_DNA"/>
</dbReference>
<name>A0A8E2JGD1_9PEZI</name>
<organism evidence="2 3">
    <name type="scientific">Lepidopterella palustris CBS 459.81</name>
    <dbReference type="NCBI Taxonomy" id="1314670"/>
    <lineage>
        <taxon>Eukaryota</taxon>
        <taxon>Fungi</taxon>
        <taxon>Dikarya</taxon>
        <taxon>Ascomycota</taxon>
        <taxon>Pezizomycotina</taxon>
        <taxon>Dothideomycetes</taxon>
        <taxon>Pleosporomycetidae</taxon>
        <taxon>Mytilinidiales</taxon>
        <taxon>Argynnaceae</taxon>
        <taxon>Lepidopterella</taxon>
    </lineage>
</organism>